<keyword evidence="4" id="KW-0597">Phosphoprotein</keyword>
<evidence type="ECO:0000256" key="2">
    <source>
        <dbReference type="ARBA" id="ARBA00004370"/>
    </source>
</evidence>
<dbReference type="EMBL" id="SMDC01000006">
    <property type="protein sequence ID" value="TCW35589.1"/>
    <property type="molecule type" value="Genomic_DNA"/>
</dbReference>
<dbReference type="SUPFAM" id="SSF55874">
    <property type="entry name" value="ATPase domain of HSP90 chaperone/DNA topoisomerase II/histidine kinase"/>
    <property type="match status" value="1"/>
</dbReference>
<feature type="domain" description="Histidine kinase" evidence="11">
    <location>
        <begin position="263"/>
        <end position="479"/>
    </location>
</feature>
<dbReference type="InterPro" id="IPR005467">
    <property type="entry name" value="His_kinase_dom"/>
</dbReference>
<feature type="domain" description="HAMP" evidence="12">
    <location>
        <begin position="203"/>
        <end position="255"/>
    </location>
</feature>
<evidence type="ECO:0000256" key="5">
    <source>
        <dbReference type="ARBA" id="ARBA00022679"/>
    </source>
</evidence>
<organism evidence="13 14">
    <name type="scientific">Marichromatium gracile</name>
    <name type="common">Chromatium gracile</name>
    <dbReference type="NCBI Taxonomy" id="1048"/>
    <lineage>
        <taxon>Bacteria</taxon>
        <taxon>Pseudomonadati</taxon>
        <taxon>Pseudomonadota</taxon>
        <taxon>Gammaproteobacteria</taxon>
        <taxon>Chromatiales</taxon>
        <taxon>Chromatiaceae</taxon>
        <taxon>Marichromatium</taxon>
    </lineage>
</organism>
<evidence type="ECO:0000259" key="11">
    <source>
        <dbReference type="PROSITE" id="PS50109"/>
    </source>
</evidence>
<comment type="caution">
    <text evidence="13">The sequence shown here is derived from an EMBL/GenBank/DDBJ whole genome shotgun (WGS) entry which is preliminary data.</text>
</comment>
<evidence type="ECO:0000256" key="8">
    <source>
        <dbReference type="ARBA" id="ARBA00022989"/>
    </source>
</evidence>
<dbReference type="EC" id="2.7.13.3" evidence="3"/>
<gene>
    <name evidence="13" type="ORF">EDC29_106157</name>
</gene>
<dbReference type="PANTHER" id="PTHR45436">
    <property type="entry name" value="SENSOR HISTIDINE KINASE YKOH"/>
    <property type="match status" value="1"/>
</dbReference>
<keyword evidence="5" id="KW-0808">Transferase</keyword>
<dbReference type="PROSITE" id="PS50109">
    <property type="entry name" value="HIS_KIN"/>
    <property type="match status" value="1"/>
</dbReference>
<evidence type="ECO:0000256" key="7">
    <source>
        <dbReference type="ARBA" id="ARBA00022777"/>
    </source>
</evidence>
<dbReference type="InterPro" id="IPR004358">
    <property type="entry name" value="Sig_transdc_His_kin-like_C"/>
</dbReference>
<dbReference type="Gene3D" id="1.10.287.130">
    <property type="match status" value="1"/>
</dbReference>
<dbReference type="RefSeq" id="WP_123140622.1">
    <property type="nucleotide sequence ID" value="NZ_NRRH01000009.1"/>
</dbReference>
<dbReference type="SUPFAM" id="SSF158472">
    <property type="entry name" value="HAMP domain-like"/>
    <property type="match status" value="1"/>
</dbReference>
<proteinExistence type="predicted"/>
<dbReference type="Pfam" id="PF00672">
    <property type="entry name" value="HAMP"/>
    <property type="match status" value="1"/>
</dbReference>
<dbReference type="Gene3D" id="3.30.565.10">
    <property type="entry name" value="Histidine kinase-like ATPase, C-terminal domain"/>
    <property type="match status" value="1"/>
</dbReference>
<dbReference type="SUPFAM" id="SSF47384">
    <property type="entry name" value="Homodimeric domain of signal transducing histidine kinase"/>
    <property type="match status" value="1"/>
</dbReference>
<dbReference type="PANTHER" id="PTHR45436:SF5">
    <property type="entry name" value="SENSOR HISTIDINE KINASE TRCS"/>
    <property type="match status" value="1"/>
</dbReference>
<dbReference type="InterPro" id="IPR003660">
    <property type="entry name" value="HAMP_dom"/>
</dbReference>
<comment type="catalytic activity">
    <reaction evidence="1">
        <text>ATP + protein L-histidine = ADP + protein N-phospho-L-histidine.</text>
        <dbReference type="EC" id="2.7.13.3"/>
    </reaction>
</comment>
<dbReference type="CDD" id="cd06225">
    <property type="entry name" value="HAMP"/>
    <property type="match status" value="1"/>
</dbReference>
<keyword evidence="7 13" id="KW-0418">Kinase</keyword>
<dbReference type="AlphaFoldDB" id="A0A4R4AAI4"/>
<sequence>MRLSIRAKLFLTLLLACVLVLVGTQAFMHWSLERGLVELVDAREQARLEQVGERLIDSYREHGDWQVLRDEPWLWFNAISGRGTAPAGRRPPMHGGLGSGAWPPPHALERLRHHDRPTPLELRLMLLDAEGSIVYGRSELLAEARRQPLRLDGEIIGTLAILPGRPVTEVAELRFRARQGDRLWLIAVAMLALSAALAYPLSRRLVRPVRELQETARRLAAGDFAARAEPRGDDELARLGRDVNALAAALESNEQARRRWVADISHELRTPIALLRAQLEAVQDGVRPIDADTVDQLHADALRLGRLVDDLYELTTTDLGALGYRFEPTDPVALLRADCEAFAERYEHAGLSLALVATPPGETILMADAQRLSQLFRNLLANSLQYTDPGGRLEIRIARTAAGLTLDLQDTAPGVPEAQCARLFERLYRVEDSRNRHTGGAGLGLAIADNVARAHGGTISARPSPLGGLWIRLELPSAPGQRSDR</sequence>
<evidence type="ECO:0000256" key="1">
    <source>
        <dbReference type="ARBA" id="ARBA00000085"/>
    </source>
</evidence>
<name>A0A4R4AAI4_MARGR</name>
<protein>
    <recommendedName>
        <fullName evidence="3">histidine kinase</fullName>
        <ecNumber evidence="3">2.7.13.3</ecNumber>
    </recommendedName>
</protein>
<dbReference type="Pfam" id="PF02518">
    <property type="entry name" value="HATPase_c"/>
    <property type="match status" value="1"/>
</dbReference>
<keyword evidence="6" id="KW-0812">Transmembrane</keyword>
<dbReference type="CDD" id="cd00082">
    <property type="entry name" value="HisKA"/>
    <property type="match status" value="1"/>
</dbReference>
<keyword evidence="8" id="KW-1133">Transmembrane helix</keyword>
<reference evidence="13 14" key="1">
    <citation type="submission" date="2019-03" db="EMBL/GenBank/DDBJ databases">
        <title>Genomic Encyclopedia of Type Strains, Phase IV (KMG-IV): sequencing the most valuable type-strain genomes for metagenomic binning, comparative biology and taxonomic classification.</title>
        <authorList>
            <person name="Goeker M."/>
        </authorList>
    </citation>
    <scope>NUCLEOTIDE SEQUENCE [LARGE SCALE GENOMIC DNA]</scope>
    <source>
        <strain evidence="13 14">DSM 203</strain>
    </source>
</reference>
<dbReference type="InterPro" id="IPR036097">
    <property type="entry name" value="HisK_dim/P_sf"/>
</dbReference>
<keyword evidence="9" id="KW-0902">Two-component regulatory system</keyword>
<dbReference type="InterPro" id="IPR036890">
    <property type="entry name" value="HATPase_C_sf"/>
</dbReference>
<evidence type="ECO:0000256" key="9">
    <source>
        <dbReference type="ARBA" id="ARBA00023012"/>
    </source>
</evidence>
<evidence type="ECO:0000256" key="6">
    <source>
        <dbReference type="ARBA" id="ARBA00022692"/>
    </source>
</evidence>
<dbReference type="SMART" id="SM00388">
    <property type="entry name" value="HisKA"/>
    <property type="match status" value="1"/>
</dbReference>
<dbReference type="PRINTS" id="PR00344">
    <property type="entry name" value="BCTRLSENSOR"/>
</dbReference>
<evidence type="ECO:0000313" key="13">
    <source>
        <dbReference type="EMBL" id="TCW35589.1"/>
    </source>
</evidence>
<accession>A0A4R4AAI4</accession>
<evidence type="ECO:0000313" key="14">
    <source>
        <dbReference type="Proteomes" id="UP000295247"/>
    </source>
</evidence>
<dbReference type="SMART" id="SM00387">
    <property type="entry name" value="HATPase_c"/>
    <property type="match status" value="1"/>
</dbReference>
<keyword evidence="10" id="KW-0472">Membrane</keyword>
<dbReference type="InterPro" id="IPR003594">
    <property type="entry name" value="HATPase_dom"/>
</dbReference>
<dbReference type="GO" id="GO:0005886">
    <property type="term" value="C:plasma membrane"/>
    <property type="evidence" value="ECO:0007669"/>
    <property type="project" value="TreeGrafter"/>
</dbReference>
<dbReference type="Pfam" id="PF00512">
    <property type="entry name" value="HisKA"/>
    <property type="match status" value="1"/>
</dbReference>
<dbReference type="GO" id="GO:0000155">
    <property type="term" value="F:phosphorelay sensor kinase activity"/>
    <property type="evidence" value="ECO:0007669"/>
    <property type="project" value="InterPro"/>
</dbReference>
<dbReference type="PROSITE" id="PS50885">
    <property type="entry name" value="HAMP"/>
    <property type="match status" value="1"/>
</dbReference>
<dbReference type="InterPro" id="IPR050428">
    <property type="entry name" value="TCS_sensor_his_kinase"/>
</dbReference>
<dbReference type="InterPro" id="IPR003661">
    <property type="entry name" value="HisK_dim/P_dom"/>
</dbReference>
<evidence type="ECO:0000256" key="4">
    <source>
        <dbReference type="ARBA" id="ARBA00022553"/>
    </source>
</evidence>
<dbReference type="SMART" id="SM00304">
    <property type="entry name" value="HAMP"/>
    <property type="match status" value="1"/>
</dbReference>
<dbReference type="Gene3D" id="6.10.340.10">
    <property type="match status" value="1"/>
</dbReference>
<evidence type="ECO:0000256" key="10">
    <source>
        <dbReference type="ARBA" id="ARBA00023136"/>
    </source>
</evidence>
<evidence type="ECO:0000256" key="3">
    <source>
        <dbReference type="ARBA" id="ARBA00012438"/>
    </source>
</evidence>
<evidence type="ECO:0000259" key="12">
    <source>
        <dbReference type="PROSITE" id="PS50885"/>
    </source>
</evidence>
<comment type="subcellular location">
    <subcellularLocation>
        <location evidence="2">Membrane</location>
    </subcellularLocation>
</comment>
<dbReference type="Proteomes" id="UP000295247">
    <property type="component" value="Unassembled WGS sequence"/>
</dbReference>